<dbReference type="InterPro" id="IPR000917">
    <property type="entry name" value="Sulfatase_N"/>
</dbReference>
<dbReference type="PANTHER" id="PTHR45953">
    <property type="entry name" value="IDURONATE 2-SULFATASE"/>
    <property type="match status" value="1"/>
</dbReference>
<dbReference type="InterPro" id="IPR017850">
    <property type="entry name" value="Alkaline_phosphatase_core_sf"/>
</dbReference>
<dbReference type="Proteomes" id="UP000823633">
    <property type="component" value="Unassembled WGS sequence"/>
</dbReference>
<protein>
    <submittedName>
        <fullName evidence="5">Arylsulfatase</fullName>
        <ecNumber evidence="5">3.1.6.1</ecNumber>
    </submittedName>
</protein>
<feature type="domain" description="Sulfatase N-terminal" evidence="4">
    <location>
        <begin position="5"/>
        <end position="365"/>
    </location>
</feature>
<dbReference type="Pfam" id="PF00884">
    <property type="entry name" value="Sulfatase"/>
    <property type="match status" value="1"/>
</dbReference>
<proteinExistence type="inferred from homology"/>
<keyword evidence="2" id="KW-0479">Metal-binding</keyword>
<dbReference type="NCBIfam" id="NF010322">
    <property type="entry name" value="PRK13759.1"/>
    <property type="match status" value="1"/>
</dbReference>
<comment type="similarity">
    <text evidence="1">Belongs to the sulfatase family.</text>
</comment>
<organism evidence="5 6">
    <name type="scientific">Candidatus Aphodenecus pullistercoris</name>
    <dbReference type="NCBI Taxonomy" id="2840669"/>
    <lineage>
        <taxon>Bacteria</taxon>
        <taxon>Pseudomonadati</taxon>
        <taxon>Spirochaetota</taxon>
        <taxon>Spirochaetia</taxon>
        <taxon>Spirochaetales</taxon>
        <taxon>Candidatus Aphodenecus</taxon>
    </lineage>
</organism>
<accession>A0A9D9EAR8</accession>
<dbReference type="GO" id="GO:0046872">
    <property type="term" value="F:metal ion binding"/>
    <property type="evidence" value="ECO:0007669"/>
    <property type="project" value="UniProtKB-KW"/>
</dbReference>
<dbReference type="CDD" id="cd16022">
    <property type="entry name" value="sulfatase_like"/>
    <property type="match status" value="1"/>
</dbReference>
<dbReference type="InterPro" id="IPR024607">
    <property type="entry name" value="Sulfatase_CS"/>
</dbReference>
<dbReference type="AlphaFoldDB" id="A0A9D9EAR8"/>
<dbReference type="EMBL" id="JADIMU010000037">
    <property type="protein sequence ID" value="MBO8443243.1"/>
    <property type="molecule type" value="Genomic_DNA"/>
</dbReference>
<evidence type="ECO:0000256" key="1">
    <source>
        <dbReference type="ARBA" id="ARBA00008779"/>
    </source>
</evidence>
<reference evidence="5" key="2">
    <citation type="journal article" date="2021" name="PeerJ">
        <title>Extensive microbial diversity within the chicken gut microbiome revealed by metagenomics and culture.</title>
        <authorList>
            <person name="Gilroy R."/>
            <person name="Ravi A."/>
            <person name="Getino M."/>
            <person name="Pursley I."/>
            <person name="Horton D.L."/>
            <person name="Alikhan N.F."/>
            <person name="Baker D."/>
            <person name="Gharbi K."/>
            <person name="Hall N."/>
            <person name="Watson M."/>
            <person name="Adriaenssens E.M."/>
            <person name="Foster-Nyarko E."/>
            <person name="Jarju S."/>
            <person name="Secka A."/>
            <person name="Antonio M."/>
            <person name="Oren A."/>
            <person name="Chaudhuri R.R."/>
            <person name="La Ragione R."/>
            <person name="Hildebrand F."/>
            <person name="Pallen M.J."/>
        </authorList>
    </citation>
    <scope>NUCLEOTIDE SEQUENCE</scope>
    <source>
        <strain evidence="5">11167</strain>
    </source>
</reference>
<keyword evidence="3 5" id="KW-0378">Hydrolase</keyword>
<dbReference type="SUPFAM" id="SSF53649">
    <property type="entry name" value="Alkaline phosphatase-like"/>
    <property type="match status" value="1"/>
</dbReference>
<evidence type="ECO:0000256" key="3">
    <source>
        <dbReference type="ARBA" id="ARBA00022801"/>
    </source>
</evidence>
<gene>
    <name evidence="5" type="ORF">IAC42_05735</name>
</gene>
<reference evidence="5" key="1">
    <citation type="submission" date="2020-10" db="EMBL/GenBank/DDBJ databases">
        <authorList>
            <person name="Gilroy R."/>
        </authorList>
    </citation>
    <scope>NUCLEOTIDE SEQUENCE</scope>
    <source>
        <strain evidence="5">11167</strain>
    </source>
</reference>
<dbReference type="PROSITE" id="PS00149">
    <property type="entry name" value="SULFATASE_2"/>
    <property type="match status" value="1"/>
</dbReference>
<evidence type="ECO:0000313" key="5">
    <source>
        <dbReference type="EMBL" id="MBO8443243.1"/>
    </source>
</evidence>
<dbReference type="GO" id="GO:0005737">
    <property type="term" value="C:cytoplasm"/>
    <property type="evidence" value="ECO:0007669"/>
    <property type="project" value="TreeGrafter"/>
</dbReference>
<evidence type="ECO:0000313" key="6">
    <source>
        <dbReference type="Proteomes" id="UP000823633"/>
    </source>
</evidence>
<name>A0A9D9EAR8_9SPIR</name>
<dbReference type="EC" id="3.1.6.1" evidence="5"/>
<dbReference type="Gene3D" id="3.40.720.10">
    <property type="entry name" value="Alkaline Phosphatase, subunit A"/>
    <property type="match status" value="1"/>
</dbReference>
<evidence type="ECO:0000256" key="2">
    <source>
        <dbReference type="ARBA" id="ARBA00022723"/>
    </source>
</evidence>
<evidence type="ECO:0000259" key="4">
    <source>
        <dbReference type="Pfam" id="PF00884"/>
    </source>
</evidence>
<comment type="caution">
    <text evidence="5">The sequence shown here is derived from an EMBL/GenBank/DDBJ whole genome shotgun (WGS) entry which is preliminary data.</text>
</comment>
<dbReference type="GO" id="GO:0004065">
    <property type="term" value="F:arylsulfatase activity"/>
    <property type="evidence" value="ECO:0007669"/>
    <property type="project" value="UniProtKB-EC"/>
</dbReference>
<dbReference type="PANTHER" id="PTHR45953:SF1">
    <property type="entry name" value="IDURONATE 2-SULFATASE"/>
    <property type="match status" value="1"/>
</dbReference>
<sequence>MTKKPNILFIMTDQLRGDSLGYAGHKDVKTPYLDTLASKGVNFSKAYSACPNCIAARAALLTGLAPEHNKRTGYQDNVRWDYERTMAGELRKAGYYTICVGKMHVYPVRSYQGFDNVILHDGYMHASRYEDVPYYENQFYCDDYFHWLKKELGADADSTDTGLDCNSWVARPWCYDEKYHPTNWVTDNCLDFLRRRDPDQPFFLMASYLKPHPPLDPPQYYLDRYIGKDLTKPYIGNWETKEHIEKDGRIFDSKTGPIDDELIHEMRAAYYALITHLDHQIGRLIMALIEHKLYDDTLIVLASDHGEELGDHYMFRKSRPYEGSCHIPMLFSNLEALGIEGLAGKKIDAVVELRDLLPTFLDAAGQRDDEHYDGVSLLDVMKDSSAEPREYLHGEHAYGPFSNQWIVTKKDKFIWLTETGEEQYFNLEDDPHELDNRIKDASCQARIDQMRSWLIKELEGRSEGFTDGKVLIKGRPYGPLTK</sequence>